<dbReference type="PANTHER" id="PTHR23531:SF2">
    <property type="entry name" value="PERMEASE"/>
    <property type="match status" value="1"/>
</dbReference>
<comment type="subcellular location">
    <subcellularLocation>
        <location evidence="1">Cell membrane</location>
        <topology evidence="1">Multi-pass membrane protein</topology>
    </subcellularLocation>
</comment>
<keyword evidence="2" id="KW-0813">Transport</keyword>
<dbReference type="CDD" id="cd17489">
    <property type="entry name" value="MFS_YfcJ_like"/>
    <property type="match status" value="1"/>
</dbReference>
<dbReference type="PANTHER" id="PTHR23531">
    <property type="entry name" value="QUINOLENE RESISTANCE PROTEIN NORA"/>
    <property type="match status" value="1"/>
</dbReference>
<keyword evidence="5 6" id="KW-0472">Membrane</keyword>
<proteinExistence type="predicted"/>
<feature type="transmembrane region" description="Helical" evidence="6">
    <location>
        <begin position="268"/>
        <end position="290"/>
    </location>
</feature>
<feature type="transmembrane region" description="Helical" evidence="6">
    <location>
        <begin position="162"/>
        <end position="182"/>
    </location>
</feature>
<keyword evidence="9" id="KW-1185">Reference proteome</keyword>
<feature type="transmembrane region" description="Helical" evidence="6">
    <location>
        <begin position="105"/>
        <end position="125"/>
    </location>
</feature>
<evidence type="ECO:0000259" key="7">
    <source>
        <dbReference type="PROSITE" id="PS50850"/>
    </source>
</evidence>
<feature type="transmembrane region" description="Helical" evidence="6">
    <location>
        <begin position="239"/>
        <end position="256"/>
    </location>
</feature>
<gene>
    <name evidence="8" type="ORF">Q5Y73_11680</name>
</gene>
<dbReference type="EMBL" id="JAVAMP010000004">
    <property type="protein sequence ID" value="MDP5274771.1"/>
    <property type="molecule type" value="Genomic_DNA"/>
</dbReference>
<feature type="transmembrane region" description="Helical" evidence="6">
    <location>
        <begin position="331"/>
        <end position="353"/>
    </location>
</feature>
<dbReference type="Pfam" id="PF07690">
    <property type="entry name" value="MFS_1"/>
    <property type="match status" value="1"/>
</dbReference>
<dbReference type="InterPro" id="IPR005829">
    <property type="entry name" value="Sugar_transporter_CS"/>
</dbReference>
<organism evidence="8 9">
    <name type="scientific">Chengkuizengella axinellae</name>
    <dbReference type="NCBI Taxonomy" id="3064388"/>
    <lineage>
        <taxon>Bacteria</taxon>
        <taxon>Bacillati</taxon>
        <taxon>Bacillota</taxon>
        <taxon>Bacilli</taxon>
        <taxon>Bacillales</taxon>
        <taxon>Paenibacillaceae</taxon>
        <taxon>Chengkuizengella</taxon>
    </lineage>
</organism>
<feature type="transmembrane region" description="Helical" evidence="6">
    <location>
        <begin position="137"/>
        <end position="156"/>
    </location>
</feature>
<feature type="domain" description="Major facilitator superfamily (MFS) profile" evidence="7">
    <location>
        <begin position="8"/>
        <end position="383"/>
    </location>
</feature>
<dbReference type="InterPro" id="IPR036259">
    <property type="entry name" value="MFS_trans_sf"/>
</dbReference>
<evidence type="ECO:0000256" key="3">
    <source>
        <dbReference type="ARBA" id="ARBA00022692"/>
    </source>
</evidence>
<feature type="transmembrane region" description="Helical" evidence="6">
    <location>
        <begin position="45"/>
        <end position="63"/>
    </location>
</feature>
<feature type="transmembrane region" description="Helical" evidence="6">
    <location>
        <begin position="75"/>
        <end position="99"/>
    </location>
</feature>
<evidence type="ECO:0000256" key="5">
    <source>
        <dbReference type="ARBA" id="ARBA00023136"/>
    </source>
</evidence>
<evidence type="ECO:0000256" key="1">
    <source>
        <dbReference type="ARBA" id="ARBA00004651"/>
    </source>
</evidence>
<sequence>MSKLWSKNFLLLSLSNFFMFGSFYMLLPTLPLFIVEVLKGNENQVGLIIGFFSMAQIFSRPLTGRWLDQFGRKGIFLIGRIVFVISMFFYLGISCIYILFLLRIIHGFGFGMATTSAGTIAADIIPQERRAEGMGYYSSFASLAMIVGPFVGMWLLSYTSYTNMFIVCTFIAAISVVLGYFIQFTENGKEKKPQKKEFHWDQLIEKKAIPISIVSSFIYVIYGGIVSFIALYAMKIGEAQWAGTFLGVFSLALILSRPVSGKMSDRYGAAYVVVPGLILMILSMVVLSFAGSLITFITAATLGGFSFGLIQPSLHALVIKEVEVQRRGAATATYFMSADIGISIGSFLLGYLASTIGYSFMYLTSCIFIIAGLIVYVRIEVKRRVTPHF</sequence>
<feature type="transmembrane region" description="Helical" evidence="6">
    <location>
        <begin position="296"/>
        <end position="319"/>
    </location>
</feature>
<dbReference type="RefSeq" id="WP_305992075.1">
    <property type="nucleotide sequence ID" value="NZ_JAVAMP010000004.1"/>
</dbReference>
<dbReference type="Gene3D" id="1.20.1250.20">
    <property type="entry name" value="MFS general substrate transporter like domains"/>
    <property type="match status" value="1"/>
</dbReference>
<dbReference type="Proteomes" id="UP001231941">
    <property type="component" value="Unassembled WGS sequence"/>
</dbReference>
<evidence type="ECO:0000256" key="4">
    <source>
        <dbReference type="ARBA" id="ARBA00022989"/>
    </source>
</evidence>
<evidence type="ECO:0000256" key="6">
    <source>
        <dbReference type="SAM" id="Phobius"/>
    </source>
</evidence>
<keyword evidence="4 6" id="KW-1133">Transmembrane helix</keyword>
<evidence type="ECO:0000313" key="8">
    <source>
        <dbReference type="EMBL" id="MDP5274771.1"/>
    </source>
</evidence>
<dbReference type="SUPFAM" id="SSF103473">
    <property type="entry name" value="MFS general substrate transporter"/>
    <property type="match status" value="1"/>
</dbReference>
<dbReference type="PROSITE" id="PS00216">
    <property type="entry name" value="SUGAR_TRANSPORT_1"/>
    <property type="match status" value="1"/>
</dbReference>
<feature type="transmembrane region" description="Helical" evidence="6">
    <location>
        <begin position="9"/>
        <end position="33"/>
    </location>
</feature>
<dbReference type="InterPro" id="IPR020846">
    <property type="entry name" value="MFS_dom"/>
</dbReference>
<accession>A0ABT9IZH3</accession>
<name>A0ABT9IZH3_9BACL</name>
<reference evidence="8 9" key="1">
    <citation type="submission" date="2023-08" db="EMBL/GenBank/DDBJ databases">
        <authorList>
            <person name="Park J.-S."/>
        </authorList>
    </citation>
    <scope>NUCLEOTIDE SEQUENCE [LARGE SCALE GENOMIC DNA]</scope>
    <source>
        <strain evidence="8 9">2205SS18-9</strain>
    </source>
</reference>
<dbReference type="InterPro" id="IPR011701">
    <property type="entry name" value="MFS"/>
</dbReference>
<dbReference type="InterPro" id="IPR052714">
    <property type="entry name" value="MFS_Exporter"/>
</dbReference>
<feature type="transmembrane region" description="Helical" evidence="6">
    <location>
        <begin position="208"/>
        <end position="233"/>
    </location>
</feature>
<dbReference type="PROSITE" id="PS50850">
    <property type="entry name" value="MFS"/>
    <property type="match status" value="1"/>
</dbReference>
<comment type="caution">
    <text evidence="8">The sequence shown here is derived from an EMBL/GenBank/DDBJ whole genome shotgun (WGS) entry which is preliminary data.</text>
</comment>
<evidence type="ECO:0000256" key="2">
    <source>
        <dbReference type="ARBA" id="ARBA00022448"/>
    </source>
</evidence>
<keyword evidence="3 6" id="KW-0812">Transmembrane</keyword>
<feature type="transmembrane region" description="Helical" evidence="6">
    <location>
        <begin position="359"/>
        <end position="379"/>
    </location>
</feature>
<evidence type="ECO:0000313" key="9">
    <source>
        <dbReference type="Proteomes" id="UP001231941"/>
    </source>
</evidence>
<protein>
    <submittedName>
        <fullName evidence="8">MFS transporter</fullName>
    </submittedName>
</protein>